<dbReference type="CDD" id="cd03768">
    <property type="entry name" value="SR_ResInv"/>
    <property type="match status" value="1"/>
</dbReference>
<dbReference type="GO" id="GO:0000150">
    <property type="term" value="F:DNA strand exchange activity"/>
    <property type="evidence" value="ECO:0007669"/>
    <property type="project" value="UniProtKB-KW"/>
</dbReference>
<proteinExistence type="inferred from homology"/>
<evidence type="ECO:0000256" key="1">
    <source>
        <dbReference type="ARBA" id="ARBA00009913"/>
    </source>
</evidence>
<accession>A0A6I4M2D1</accession>
<dbReference type="InterPro" id="IPR036162">
    <property type="entry name" value="Resolvase-like_N_sf"/>
</dbReference>
<dbReference type="InterPro" id="IPR050639">
    <property type="entry name" value="SSR_resolvase"/>
</dbReference>
<name>A0A6I4M2D1_9SPHN</name>
<evidence type="ECO:0000256" key="7">
    <source>
        <dbReference type="PROSITE-ProRule" id="PRU10137"/>
    </source>
</evidence>
<keyword evidence="5" id="KW-0233">DNA recombination</keyword>
<dbReference type="EMBL" id="SDWJ01000002">
    <property type="protein sequence ID" value="MVZ98493.1"/>
    <property type="molecule type" value="Genomic_DNA"/>
</dbReference>
<dbReference type="PROSITE" id="PS00397">
    <property type="entry name" value="RECOMBINASES_1"/>
    <property type="match status" value="1"/>
</dbReference>
<feature type="domain" description="Resolvase/invertase-type recombinase catalytic" evidence="8">
    <location>
        <begin position="1"/>
        <end position="137"/>
    </location>
</feature>
<dbReference type="InterPro" id="IPR006118">
    <property type="entry name" value="Recombinase_CS"/>
</dbReference>
<keyword evidence="3" id="KW-0230">DNA invertase</keyword>
<protein>
    <submittedName>
        <fullName evidence="9">Recombinase family protein</fullName>
    </submittedName>
</protein>
<dbReference type="Pfam" id="PF00239">
    <property type="entry name" value="Resolvase"/>
    <property type="match status" value="1"/>
</dbReference>
<evidence type="ECO:0000313" key="9">
    <source>
        <dbReference type="EMBL" id="MVZ98493.1"/>
    </source>
</evidence>
<evidence type="ECO:0000256" key="4">
    <source>
        <dbReference type="ARBA" id="ARBA00023125"/>
    </source>
</evidence>
<dbReference type="RefSeq" id="WP_160354392.1">
    <property type="nucleotide sequence ID" value="NZ_SDWJ01000002.1"/>
</dbReference>
<keyword evidence="2" id="KW-0229">DNA integration</keyword>
<evidence type="ECO:0000256" key="5">
    <source>
        <dbReference type="ARBA" id="ARBA00023172"/>
    </source>
</evidence>
<dbReference type="Proteomes" id="UP000471147">
    <property type="component" value="Unassembled WGS sequence"/>
</dbReference>
<dbReference type="Gene3D" id="3.40.50.1390">
    <property type="entry name" value="Resolvase, N-terminal catalytic domain"/>
    <property type="match status" value="1"/>
</dbReference>
<keyword evidence="4" id="KW-0238">DNA-binding</keyword>
<dbReference type="PROSITE" id="PS51736">
    <property type="entry name" value="RECOMBINASES_3"/>
    <property type="match status" value="1"/>
</dbReference>
<sequence length="181" mass="19121">MLIGYARVSSVGQSLEVQLDALREAGCEKVFAEKKSGTSTSGRDALAEALDFVRDSSDTLVVTRLDRLARSAGDLHAIVAKLSHKGVGFKCLQQGGMDTSTSTGKLLLGVLASIAEFETDIRKERQREGIDKAKANGVYKGRKPSVDTATVRALHSEGIGASSIAKRLGIGRASVYRALGA</sequence>
<comment type="similarity">
    <text evidence="1">Belongs to the site-specific recombinase resolvase family.</text>
</comment>
<evidence type="ECO:0000256" key="2">
    <source>
        <dbReference type="ARBA" id="ARBA00022908"/>
    </source>
</evidence>
<dbReference type="GO" id="GO:0015074">
    <property type="term" value="P:DNA integration"/>
    <property type="evidence" value="ECO:0007669"/>
    <property type="project" value="UniProtKB-KW"/>
</dbReference>
<dbReference type="OrthoDB" id="114045at2"/>
<dbReference type="InterPro" id="IPR009057">
    <property type="entry name" value="Homeodomain-like_sf"/>
</dbReference>
<dbReference type="PANTHER" id="PTHR30461:SF26">
    <property type="entry name" value="RESOLVASE HOMOLOG YNEB"/>
    <property type="match status" value="1"/>
</dbReference>
<dbReference type="SUPFAM" id="SSF53041">
    <property type="entry name" value="Resolvase-like"/>
    <property type="match status" value="1"/>
</dbReference>
<feature type="active site" description="O-(5'-phospho-DNA)-serine intermediate" evidence="6 7">
    <location>
        <position position="9"/>
    </location>
</feature>
<evidence type="ECO:0000256" key="3">
    <source>
        <dbReference type="ARBA" id="ARBA00023100"/>
    </source>
</evidence>
<organism evidence="9 10">
    <name type="scientific">Sphingorhabdus profundilacus</name>
    <dbReference type="NCBI Taxonomy" id="2509718"/>
    <lineage>
        <taxon>Bacteria</taxon>
        <taxon>Pseudomonadati</taxon>
        <taxon>Pseudomonadota</taxon>
        <taxon>Alphaproteobacteria</taxon>
        <taxon>Sphingomonadales</taxon>
        <taxon>Sphingomonadaceae</taxon>
        <taxon>Sphingorhabdus</taxon>
    </lineage>
</organism>
<dbReference type="Gene3D" id="1.10.10.60">
    <property type="entry name" value="Homeodomain-like"/>
    <property type="match status" value="1"/>
</dbReference>
<gene>
    <name evidence="9" type="ORF">EUU23_12390</name>
</gene>
<evidence type="ECO:0000259" key="8">
    <source>
        <dbReference type="PROSITE" id="PS51736"/>
    </source>
</evidence>
<dbReference type="FunFam" id="3.40.50.1390:FF:000001">
    <property type="entry name" value="DNA recombinase"/>
    <property type="match status" value="1"/>
</dbReference>
<comment type="caution">
    <text evidence="9">The sequence shown here is derived from an EMBL/GenBank/DDBJ whole genome shotgun (WGS) entry which is preliminary data.</text>
</comment>
<dbReference type="SMART" id="SM00857">
    <property type="entry name" value="Resolvase"/>
    <property type="match status" value="1"/>
</dbReference>
<dbReference type="AlphaFoldDB" id="A0A6I4M2D1"/>
<evidence type="ECO:0000313" key="10">
    <source>
        <dbReference type="Proteomes" id="UP000471147"/>
    </source>
</evidence>
<dbReference type="PANTHER" id="PTHR30461">
    <property type="entry name" value="DNA-INVERTASE FROM LAMBDOID PROPHAGE"/>
    <property type="match status" value="1"/>
</dbReference>
<reference evidence="9 10" key="1">
    <citation type="submission" date="2019-01" db="EMBL/GenBank/DDBJ databases">
        <title>Sphingorhabdus lacus sp.nov., isolated from an oligotrophic freshwater lake.</title>
        <authorList>
            <person name="Park M."/>
        </authorList>
    </citation>
    <scope>NUCLEOTIDE SEQUENCE [LARGE SCALE GENOMIC DNA]</scope>
    <source>
        <strain evidence="9 10">IMCC26285</strain>
    </source>
</reference>
<keyword evidence="10" id="KW-1185">Reference proteome</keyword>
<dbReference type="Pfam" id="PF02796">
    <property type="entry name" value="HTH_7"/>
    <property type="match status" value="1"/>
</dbReference>
<dbReference type="InterPro" id="IPR006119">
    <property type="entry name" value="Resolv_N"/>
</dbReference>
<dbReference type="GO" id="GO:0003677">
    <property type="term" value="F:DNA binding"/>
    <property type="evidence" value="ECO:0007669"/>
    <property type="project" value="UniProtKB-KW"/>
</dbReference>
<evidence type="ECO:0000256" key="6">
    <source>
        <dbReference type="PIRSR" id="PIRSR606118-50"/>
    </source>
</evidence>
<dbReference type="SUPFAM" id="SSF46689">
    <property type="entry name" value="Homeodomain-like"/>
    <property type="match status" value="1"/>
</dbReference>
<dbReference type="InterPro" id="IPR006120">
    <property type="entry name" value="Resolvase_HTH_dom"/>
</dbReference>